<dbReference type="AlphaFoldDB" id="A0A1F8BD94"/>
<accession>A0A1F8BD94</accession>
<organism evidence="1 2">
    <name type="scientific">Candidatus Woesebacteria bacterium RIFCSPLOWO2_01_FULL_39_14</name>
    <dbReference type="NCBI Taxonomy" id="1802518"/>
    <lineage>
        <taxon>Bacteria</taxon>
        <taxon>Candidatus Woeseibacteriota</taxon>
    </lineage>
</organism>
<protein>
    <submittedName>
        <fullName evidence="1">Uncharacterized protein</fullName>
    </submittedName>
</protein>
<sequence length="78" mass="8549">MSPKTLYTVTNITTEGDIVSTDIWRSSERGSANLTGLDETVGSGSRMTEQAVEEAARATRREPSEIITSLQKGEIVRY</sequence>
<reference evidence="1 2" key="1">
    <citation type="journal article" date="2016" name="Nat. Commun.">
        <title>Thousands of microbial genomes shed light on interconnected biogeochemical processes in an aquifer system.</title>
        <authorList>
            <person name="Anantharaman K."/>
            <person name="Brown C.T."/>
            <person name="Hug L.A."/>
            <person name="Sharon I."/>
            <person name="Castelle C.J."/>
            <person name="Probst A.J."/>
            <person name="Thomas B.C."/>
            <person name="Singh A."/>
            <person name="Wilkins M.J."/>
            <person name="Karaoz U."/>
            <person name="Brodie E.L."/>
            <person name="Williams K.H."/>
            <person name="Hubbard S.S."/>
            <person name="Banfield J.F."/>
        </authorList>
    </citation>
    <scope>NUCLEOTIDE SEQUENCE [LARGE SCALE GENOMIC DNA]</scope>
</reference>
<proteinExistence type="predicted"/>
<dbReference type="EMBL" id="MGHE01000034">
    <property type="protein sequence ID" value="OGM62012.1"/>
    <property type="molecule type" value="Genomic_DNA"/>
</dbReference>
<evidence type="ECO:0000313" key="1">
    <source>
        <dbReference type="EMBL" id="OGM62012.1"/>
    </source>
</evidence>
<dbReference type="Proteomes" id="UP000177060">
    <property type="component" value="Unassembled WGS sequence"/>
</dbReference>
<gene>
    <name evidence="1" type="ORF">A3A52_02025</name>
</gene>
<comment type="caution">
    <text evidence="1">The sequence shown here is derived from an EMBL/GenBank/DDBJ whole genome shotgun (WGS) entry which is preliminary data.</text>
</comment>
<evidence type="ECO:0000313" key="2">
    <source>
        <dbReference type="Proteomes" id="UP000177060"/>
    </source>
</evidence>
<name>A0A1F8BD94_9BACT</name>